<protein>
    <submittedName>
        <fullName evidence="1">Uncharacterized protein</fullName>
    </submittedName>
</protein>
<sequence length="426" mass="47976">MAARPLPIDAGVSLYEKAYRRFNYDFISPFPGALSRLPQLLFGNPPDSCLCSAVAAVAYANYHGRCQSEEAKEAGNVSYGETLQKFAAAMADPIEVQRDDNLMVIFLMSMYEMLTSSKRDGSYLAHMHGTQSVIAQRDGATLQDGNNHLALLCTHMIVWYITDLKIPPAHLASWVQQIPFDSPMKKKLTDLMSTTAVICTRLNERANRTPGPNSVDSGLVDLDEALRMESQLQEWSASLPTGWRPVDRKPLSHTDRPDWSKKLLTIPGAPDHFRTYDNPSAASDWNMCRAIRIRLWIQVLNFLFQCDVSRIDVSEIKVRGLSQLVTLIDEIAETIPYSINLSQDGSSDPKSPQDVPGLFAYCILWSTYTSFVAYQSTLMKEHGYRHRVMWFGAMLRFLRDTTGIAKVDVMLEHNPTQVSYSNIIEH</sequence>
<dbReference type="PANTHER" id="PTHR38791:SF12">
    <property type="entry name" value="TRANSCRIPTION FACTOR DOMAIN-CONTAINING PROTEIN-RELATED"/>
    <property type="match status" value="1"/>
</dbReference>
<dbReference type="Pfam" id="PF11951">
    <property type="entry name" value="Fungal_trans_2"/>
    <property type="match status" value="1"/>
</dbReference>
<comment type="caution">
    <text evidence="1">The sequence shown here is derived from an EMBL/GenBank/DDBJ whole genome shotgun (WGS) entry which is preliminary data.</text>
</comment>
<dbReference type="EMBL" id="JAPQKH010000006">
    <property type="protein sequence ID" value="KAJ5093726.1"/>
    <property type="molecule type" value="Genomic_DNA"/>
</dbReference>
<gene>
    <name evidence="1" type="ORF">N7456_009587</name>
</gene>
<dbReference type="InterPro" id="IPR053175">
    <property type="entry name" value="DHMBA_Reg_Transcription_Factor"/>
</dbReference>
<dbReference type="PANTHER" id="PTHR38791">
    <property type="entry name" value="ZN(II)2CYS6 TRANSCRIPTION FACTOR (EUROFUNG)-RELATED-RELATED"/>
    <property type="match status" value="1"/>
</dbReference>
<accession>A0A9W9F512</accession>
<proteinExistence type="predicted"/>
<evidence type="ECO:0000313" key="1">
    <source>
        <dbReference type="EMBL" id="KAJ5093726.1"/>
    </source>
</evidence>
<keyword evidence="2" id="KW-1185">Reference proteome</keyword>
<name>A0A9W9F512_9EURO</name>
<reference evidence="1" key="1">
    <citation type="submission" date="2022-11" db="EMBL/GenBank/DDBJ databases">
        <authorList>
            <person name="Petersen C."/>
        </authorList>
    </citation>
    <scope>NUCLEOTIDE SEQUENCE</scope>
    <source>
        <strain evidence="1">IBT 30069</strain>
    </source>
</reference>
<organism evidence="1 2">
    <name type="scientific">Penicillium angulare</name>
    <dbReference type="NCBI Taxonomy" id="116970"/>
    <lineage>
        <taxon>Eukaryota</taxon>
        <taxon>Fungi</taxon>
        <taxon>Dikarya</taxon>
        <taxon>Ascomycota</taxon>
        <taxon>Pezizomycotina</taxon>
        <taxon>Eurotiomycetes</taxon>
        <taxon>Eurotiomycetidae</taxon>
        <taxon>Eurotiales</taxon>
        <taxon>Aspergillaceae</taxon>
        <taxon>Penicillium</taxon>
    </lineage>
</organism>
<dbReference type="InterPro" id="IPR021858">
    <property type="entry name" value="Fun_TF"/>
</dbReference>
<reference evidence="1" key="2">
    <citation type="journal article" date="2023" name="IMA Fungus">
        <title>Comparative genomic study of the Penicillium genus elucidates a diverse pangenome and 15 lateral gene transfer events.</title>
        <authorList>
            <person name="Petersen C."/>
            <person name="Sorensen T."/>
            <person name="Nielsen M.R."/>
            <person name="Sondergaard T.E."/>
            <person name="Sorensen J.L."/>
            <person name="Fitzpatrick D.A."/>
            <person name="Frisvad J.C."/>
            <person name="Nielsen K.L."/>
        </authorList>
    </citation>
    <scope>NUCLEOTIDE SEQUENCE</scope>
    <source>
        <strain evidence="1">IBT 30069</strain>
    </source>
</reference>
<dbReference type="Proteomes" id="UP001149165">
    <property type="component" value="Unassembled WGS sequence"/>
</dbReference>
<dbReference type="AlphaFoldDB" id="A0A9W9F512"/>
<dbReference type="OrthoDB" id="2991872at2759"/>
<evidence type="ECO:0000313" key="2">
    <source>
        <dbReference type="Proteomes" id="UP001149165"/>
    </source>
</evidence>